<dbReference type="InterPro" id="IPR043129">
    <property type="entry name" value="ATPase_NBD"/>
</dbReference>
<dbReference type="Gene3D" id="3.30.30.30">
    <property type="match status" value="1"/>
</dbReference>
<dbReference type="PANTHER" id="PTHR45639">
    <property type="entry name" value="HSC70CB, ISOFORM G-RELATED"/>
    <property type="match status" value="1"/>
</dbReference>
<dbReference type="CDD" id="cd24095">
    <property type="entry name" value="ASKHA_NBD_HSP70_AtHsp70-14-like"/>
    <property type="match status" value="1"/>
</dbReference>
<dbReference type="GO" id="GO:0005524">
    <property type="term" value="F:ATP binding"/>
    <property type="evidence" value="ECO:0007669"/>
    <property type="project" value="UniProtKB-KW"/>
</dbReference>
<evidence type="ECO:0008006" key="8">
    <source>
        <dbReference type="Google" id="ProtNLM"/>
    </source>
</evidence>
<evidence type="ECO:0000256" key="4">
    <source>
        <dbReference type="ARBA" id="ARBA00061090"/>
    </source>
</evidence>
<comment type="similarity">
    <text evidence="4">Belongs to the heat shock protein 70 (TC 1.A.33) family. HSP110/SSE subfamily.</text>
</comment>
<dbReference type="GO" id="GO:0005634">
    <property type="term" value="C:nucleus"/>
    <property type="evidence" value="ECO:0007669"/>
    <property type="project" value="TreeGrafter"/>
</dbReference>
<evidence type="ECO:0000256" key="3">
    <source>
        <dbReference type="ARBA" id="ARBA00023186"/>
    </source>
</evidence>
<dbReference type="Gene3D" id="2.60.34.10">
    <property type="entry name" value="Substrate Binding Domain Of DNAk, Chain A, domain 1"/>
    <property type="match status" value="1"/>
</dbReference>
<organism evidence="6 7">
    <name type="scientific">Rhamnella rubrinervis</name>
    <dbReference type="NCBI Taxonomy" id="2594499"/>
    <lineage>
        <taxon>Eukaryota</taxon>
        <taxon>Viridiplantae</taxon>
        <taxon>Streptophyta</taxon>
        <taxon>Embryophyta</taxon>
        <taxon>Tracheophyta</taxon>
        <taxon>Spermatophyta</taxon>
        <taxon>Magnoliopsida</taxon>
        <taxon>eudicotyledons</taxon>
        <taxon>Gunneridae</taxon>
        <taxon>Pentapetalae</taxon>
        <taxon>rosids</taxon>
        <taxon>fabids</taxon>
        <taxon>Rosales</taxon>
        <taxon>Rhamnaceae</taxon>
        <taxon>rhamnoid group</taxon>
        <taxon>Rhamneae</taxon>
        <taxon>Rhamnella</taxon>
    </lineage>
</organism>
<reference evidence="6" key="1">
    <citation type="submission" date="2020-03" db="EMBL/GenBank/DDBJ databases">
        <title>A high-quality chromosome-level genome assembly of a woody plant with both climbing and erect habits, Rhamnella rubrinervis.</title>
        <authorList>
            <person name="Lu Z."/>
            <person name="Yang Y."/>
            <person name="Zhu X."/>
            <person name="Sun Y."/>
        </authorList>
    </citation>
    <scope>NUCLEOTIDE SEQUENCE</scope>
    <source>
        <strain evidence="6">BYM</strain>
        <tissue evidence="6">Leaf</tissue>
    </source>
</reference>
<dbReference type="FunFam" id="3.90.640.10:FF:000004">
    <property type="entry name" value="Heat shock 70 kDa protein 4"/>
    <property type="match status" value="1"/>
</dbReference>
<gene>
    <name evidence="6" type="ORF">FNV43_RR03912</name>
</gene>
<evidence type="ECO:0000313" key="6">
    <source>
        <dbReference type="EMBL" id="KAF3453472.1"/>
    </source>
</evidence>
<keyword evidence="3" id="KW-0143">Chaperone</keyword>
<dbReference type="GO" id="GO:0140662">
    <property type="term" value="F:ATP-dependent protein folding chaperone"/>
    <property type="evidence" value="ECO:0007669"/>
    <property type="project" value="InterPro"/>
</dbReference>
<dbReference type="SUPFAM" id="SSF100920">
    <property type="entry name" value="Heat shock protein 70kD (HSP70), peptide-binding domain"/>
    <property type="match status" value="1"/>
</dbReference>
<dbReference type="InterPro" id="IPR029048">
    <property type="entry name" value="HSP70_C_sf"/>
</dbReference>
<dbReference type="OrthoDB" id="434160at2759"/>
<keyword evidence="1" id="KW-0547">Nucleotide-binding</keyword>
<dbReference type="PRINTS" id="PR00301">
    <property type="entry name" value="HEATSHOCK70"/>
</dbReference>
<dbReference type="FunFam" id="3.30.30.30:FF:000002">
    <property type="entry name" value="Heat shock 70 kDa protein 4"/>
    <property type="match status" value="1"/>
</dbReference>
<protein>
    <recommendedName>
        <fullName evidence="8">Heat shock 70 kDa protein 16-like</fullName>
    </recommendedName>
</protein>
<name>A0A8K0MPB1_9ROSA</name>
<dbReference type="FunFam" id="1.20.1270.10:FF:000002">
    <property type="entry name" value="Heat shock 70 kDa protein 4"/>
    <property type="match status" value="1"/>
</dbReference>
<accession>A0A8K0MPB1</accession>
<dbReference type="Pfam" id="PF00012">
    <property type="entry name" value="HSP70"/>
    <property type="match status" value="1"/>
</dbReference>
<evidence type="ECO:0000256" key="5">
    <source>
        <dbReference type="SAM" id="MobiDB-lite"/>
    </source>
</evidence>
<dbReference type="SUPFAM" id="SSF100934">
    <property type="entry name" value="Heat shock protein 70kD (HSP70), C-terminal subdomain"/>
    <property type="match status" value="1"/>
</dbReference>
<dbReference type="Gene3D" id="3.30.420.40">
    <property type="match status" value="2"/>
</dbReference>
<dbReference type="EMBL" id="VOIH02000002">
    <property type="protein sequence ID" value="KAF3453472.1"/>
    <property type="molecule type" value="Genomic_DNA"/>
</dbReference>
<dbReference type="InterPro" id="IPR013126">
    <property type="entry name" value="Hsp_70_fam"/>
</dbReference>
<comment type="caution">
    <text evidence="6">The sequence shown here is derived from an EMBL/GenBank/DDBJ whole genome shotgun (WGS) entry which is preliminary data.</text>
</comment>
<keyword evidence="2" id="KW-0067">ATP-binding</keyword>
<dbReference type="FunFam" id="3.30.420.40:FF:000171">
    <property type="entry name" value="Heat shock 70 kDa protein 4"/>
    <property type="match status" value="2"/>
</dbReference>
<dbReference type="Gene3D" id="3.90.640.10">
    <property type="entry name" value="Actin, Chain A, domain 4"/>
    <property type="match status" value="1"/>
</dbReference>
<evidence type="ECO:0000256" key="1">
    <source>
        <dbReference type="ARBA" id="ARBA00022741"/>
    </source>
</evidence>
<proteinExistence type="inferred from homology"/>
<feature type="region of interest" description="Disordered" evidence="5">
    <location>
        <begin position="751"/>
        <end position="775"/>
    </location>
</feature>
<dbReference type="Proteomes" id="UP000796880">
    <property type="component" value="Unassembled WGS sequence"/>
</dbReference>
<dbReference type="InterPro" id="IPR029047">
    <property type="entry name" value="HSP70_peptide-bd_sf"/>
</dbReference>
<sequence length="775" mass="86692">MSVVGFDVGNENCVIAVVKQRGIDVLLNDESKRETPSVVCFGDKQRFLGSAGTASAMMNPKSTVSQIKRLIGRKFSEPDIQHERQMLSFDTSEASDGGILIHLKYLGATRTFTPVQIMAMLFAHLKDITEKNLEMPISDCVIGIPSYFTDLQRRAYLNAATIAGLKPLRLMHDCTATALSFGIYKSDFSSTGPTYVAFVDIGHCDTQVSIALFEAGQMKILSHTFDRSLGGRDFDEALFHHFASQFREQYGINVYSNVKARIRLWNACEKLKKVLSANPEAPLNIECLMDEKDVKGFIKREEFEKLTSGLLDRIIIPCNKALADAGLTADKIQSLELVGSGSRIPAISRLIASTFRREPRRTLNASECVARGCALQCAMLSPVFRVREYEVQDSIPFSIGFLLDEVPISTGANGVLFPKGQTIPSVKILTFQRSNLFNLEAFYANPNELPPGVSPKISCFKIGPFQGSHSEKPRVKVKVQLNLHGIVNVESASLIDDHVHDSVTRRDVHSMDTVNSECSSVSGSSETLPNGVEDMQCEPSHASDDGTIKDKSIRRLEVPVSENIYGGMTKAELSEAQEKECQLAQQDRTMEATKDKKNALESYVYEMRNKLFNTYRSFASDQEREGISMNLQQTEEWLYDDGDDETENAYTSKLEDLKKLVDPIENRYKDGEARVQAARDLLNCIVDYRMTMDSLPPKDKELIANECSKAEQWLREKNKEQDSMPKNIDPILWSSDIRSRIEELNSTCKHVLRSRASPNPEDYKGSDQQDASNHT</sequence>
<dbReference type="AlphaFoldDB" id="A0A8K0MPB1"/>
<dbReference type="PANTHER" id="PTHR45639:SF10">
    <property type="entry name" value="HEAT SHOCK 70 KDA PROTEIN 16 ISOFORM X1"/>
    <property type="match status" value="1"/>
</dbReference>
<keyword evidence="7" id="KW-1185">Reference proteome</keyword>
<evidence type="ECO:0000256" key="2">
    <source>
        <dbReference type="ARBA" id="ARBA00022840"/>
    </source>
</evidence>
<evidence type="ECO:0000313" key="7">
    <source>
        <dbReference type="Proteomes" id="UP000796880"/>
    </source>
</evidence>
<dbReference type="Gene3D" id="1.20.1270.10">
    <property type="match status" value="1"/>
</dbReference>
<dbReference type="SUPFAM" id="SSF53067">
    <property type="entry name" value="Actin-like ATPase domain"/>
    <property type="match status" value="2"/>
</dbReference>
<dbReference type="GO" id="GO:0005829">
    <property type="term" value="C:cytosol"/>
    <property type="evidence" value="ECO:0007669"/>
    <property type="project" value="TreeGrafter"/>
</dbReference>